<accession>X0XLW6</accession>
<feature type="domain" description="HTH luxR-type" evidence="3">
    <location>
        <begin position="107"/>
        <end position="172"/>
    </location>
</feature>
<evidence type="ECO:0000313" key="5">
    <source>
        <dbReference type="EMBL" id="GAG36327.1"/>
    </source>
</evidence>
<sequence length="183" mass="20164">AETAIKLSRELKPDVAIMDIELPGEMDGIEAALLIKRERPETGIVVLSVHSDHRYVSSLPLGDLGGWAYLLKQSVPDLSTLVHAIQGSKEGMMVLDPAVMARLRPRQDSPVARLTPRLQEVLRLIAQGFNNSAIAERLVLSERSVEGYVKSIYQEMNLSGEPEIHARVKAALTYLESAQKISI</sequence>
<feature type="domain" description="Response regulatory" evidence="4">
    <location>
        <begin position="1"/>
        <end position="87"/>
    </location>
</feature>
<evidence type="ECO:0000259" key="3">
    <source>
        <dbReference type="PROSITE" id="PS50043"/>
    </source>
</evidence>
<dbReference type="EMBL" id="BARS01047098">
    <property type="protein sequence ID" value="GAG36327.1"/>
    <property type="molecule type" value="Genomic_DNA"/>
</dbReference>
<name>X0XLW6_9ZZZZ</name>
<dbReference type="InterPro" id="IPR058245">
    <property type="entry name" value="NreC/VraR/RcsB-like_REC"/>
</dbReference>
<dbReference type="PRINTS" id="PR00038">
    <property type="entry name" value="HTHLUXR"/>
</dbReference>
<dbReference type="CDD" id="cd06170">
    <property type="entry name" value="LuxR_C_like"/>
    <property type="match status" value="1"/>
</dbReference>
<evidence type="ECO:0008006" key="6">
    <source>
        <dbReference type="Google" id="ProtNLM"/>
    </source>
</evidence>
<dbReference type="PROSITE" id="PS50110">
    <property type="entry name" value="RESPONSE_REGULATORY"/>
    <property type="match status" value="1"/>
</dbReference>
<dbReference type="PROSITE" id="PS50043">
    <property type="entry name" value="HTH_LUXR_2"/>
    <property type="match status" value="1"/>
</dbReference>
<organism evidence="5">
    <name type="scientific">marine sediment metagenome</name>
    <dbReference type="NCBI Taxonomy" id="412755"/>
    <lineage>
        <taxon>unclassified sequences</taxon>
        <taxon>metagenomes</taxon>
        <taxon>ecological metagenomes</taxon>
    </lineage>
</organism>
<dbReference type="SUPFAM" id="SSF46894">
    <property type="entry name" value="C-terminal effector domain of the bipartite response regulators"/>
    <property type="match status" value="1"/>
</dbReference>
<dbReference type="InterPro" id="IPR001789">
    <property type="entry name" value="Sig_transdc_resp-reg_receiver"/>
</dbReference>
<gene>
    <name evidence="5" type="ORF">S01H1_70792</name>
</gene>
<dbReference type="GO" id="GO:0006355">
    <property type="term" value="P:regulation of DNA-templated transcription"/>
    <property type="evidence" value="ECO:0007669"/>
    <property type="project" value="InterPro"/>
</dbReference>
<dbReference type="PANTHER" id="PTHR43214">
    <property type="entry name" value="TWO-COMPONENT RESPONSE REGULATOR"/>
    <property type="match status" value="1"/>
</dbReference>
<comment type="caution">
    <text evidence="5">The sequence shown here is derived from an EMBL/GenBank/DDBJ whole genome shotgun (WGS) entry which is preliminary data.</text>
</comment>
<reference evidence="5" key="1">
    <citation type="journal article" date="2014" name="Front. Microbiol.">
        <title>High frequency of phylogenetically diverse reductive dehalogenase-homologous genes in deep subseafloor sedimentary metagenomes.</title>
        <authorList>
            <person name="Kawai M."/>
            <person name="Futagami T."/>
            <person name="Toyoda A."/>
            <person name="Takaki Y."/>
            <person name="Nishi S."/>
            <person name="Hori S."/>
            <person name="Arai W."/>
            <person name="Tsubouchi T."/>
            <person name="Morono Y."/>
            <person name="Uchiyama I."/>
            <person name="Ito T."/>
            <person name="Fujiyama A."/>
            <person name="Inagaki F."/>
            <person name="Takami H."/>
        </authorList>
    </citation>
    <scope>NUCLEOTIDE SEQUENCE</scope>
    <source>
        <strain evidence="5">Expedition CK06-06</strain>
    </source>
</reference>
<dbReference type="AlphaFoldDB" id="X0XLW6"/>
<keyword evidence="2" id="KW-0238">DNA-binding</keyword>
<evidence type="ECO:0000256" key="1">
    <source>
        <dbReference type="ARBA" id="ARBA00022553"/>
    </source>
</evidence>
<dbReference type="InterPro" id="IPR039420">
    <property type="entry name" value="WalR-like"/>
</dbReference>
<dbReference type="Gene3D" id="3.40.50.2300">
    <property type="match status" value="1"/>
</dbReference>
<evidence type="ECO:0000259" key="4">
    <source>
        <dbReference type="PROSITE" id="PS50110"/>
    </source>
</evidence>
<dbReference type="InterPro" id="IPR000792">
    <property type="entry name" value="Tscrpt_reg_LuxR_C"/>
</dbReference>
<dbReference type="GO" id="GO:0000160">
    <property type="term" value="P:phosphorelay signal transduction system"/>
    <property type="evidence" value="ECO:0007669"/>
    <property type="project" value="InterPro"/>
</dbReference>
<dbReference type="InterPro" id="IPR011006">
    <property type="entry name" value="CheY-like_superfamily"/>
</dbReference>
<dbReference type="InterPro" id="IPR016032">
    <property type="entry name" value="Sig_transdc_resp-reg_C-effctor"/>
</dbReference>
<keyword evidence="1" id="KW-0597">Phosphoprotein</keyword>
<dbReference type="SMART" id="SM00421">
    <property type="entry name" value="HTH_LUXR"/>
    <property type="match status" value="1"/>
</dbReference>
<feature type="non-terminal residue" evidence="5">
    <location>
        <position position="1"/>
    </location>
</feature>
<dbReference type="CDD" id="cd17535">
    <property type="entry name" value="REC_NarL-like"/>
    <property type="match status" value="1"/>
</dbReference>
<protein>
    <recommendedName>
        <fullName evidence="6">Response regulatory domain-containing protein</fullName>
    </recommendedName>
</protein>
<dbReference type="Pfam" id="PF00196">
    <property type="entry name" value="GerE"/>
    <property type="match status" value="1"/>
</dbReference>
<evidence type="ECO:0000256" key="2">
    <source>
        <dbReference type="ARBA" id="ARBA00023125"/>
    </source>
</evidence>
<dbReference type="Pfam" id="PF00072">
    <property type="entry name" value="Response_reg"/>
    <property type="match status" value="1"/>
</dbReference>
<proteinExistence type="predicted"/>
<dbReference type="GO" id="GO:0003677">
    <property type="term" value="F:DNA binding"/>
    <property type="evidence" value="ECO:0007669"/>
    <property type="project" value="UniProtKB-KW"/>
</dbReference>
<dbReference type="SUPFAM" id="SSF52172">
    <property type="entry name" value="CheY-like"/>
    <property type="match status" value="1"/>
</dbReference>